<evidence type="ECO:0000313" key="2">
    <source>
        <dbReference type="EMBL" id="QKF94537.1"/>
    </source>
</evidence>
<keyword evidence="3" id="KW-1185">Reference proteome</keyword>
<gene>
    <name evidence="2" type="ORF">Fadolivirus_1_1079</name>
</gene>
<dbReference type="Proteomes" id="UP001162001">
    <property type="component" value="Segment"/>
</dbReference>
<protein>
    <submittedName>
        <fullName evidence="2">Cell division cycle protein 123</fullName>
    </submittedName>
</protein>
<dbReference type="PANTHER" id="PTHR15323">
    <property type="entry name" value="D123 PROTEIN"/>
    <property type="match status" value="1"/>
</dbReference>
<dbReference type="InterPro" id="IPR009772">
    <property type="entry name" value="CDC123"/>
</dbReference>
<name>A0A7D3V937_9VIRU</name>
<evidence type="ECO:0000313" key="3">
    <source>
        <dbReference type="Proteomes" id="UP001162001"/>
    </source>
</evidence>
<dbReference type="PANTHER" id="PTHR15323:SF6">
    <property type="entry name" value="CELL DIVISION CYCLE PROTEIN 123 HOMOLOG"/>
    <property type="match status" value="1"/>
</dbReference>
<keyword evidence="2" id="KW-0132">Cell division</keyword>
<dbReference type="Pfam" id="PF07065">
    <property type="entry name" value="D123"/>
    <property type="match status" value="1"/>
</dbReference>
<dbReference type="EMBL" id="MT418680">
    <property type="protein sequence ID" value="QKF94537.1"/>
    <property type="molecule type" value="Genomic_DNA"/>
</dbReference>
<keyword evidence="2" id="KW-0131">Cell cycle</keyword>
<evidence type="ECO:0000256" key="1">
    <source>
        <dbReference type="ARBA" id="ARBA00011047"/>
    </source>
</evidence>
<organism evidence="2 3">
    <name type="scientific">Fadolivirus FV1/VV64</name>
    <dbReference type="NCBI Taxonomy" id="3070911"/>
    <lineage>
        <taxon>Viruses</taxon>
        <taxon>Varidnaviria</taxon>
        <taxon>Bamfordvirae</taxon>
        <taxon>Nucleocytoviricota</taxon>
        <taxon>Megaviricetes</taxon>
        <taxon>Imitervirales</taxon>
        <taxon>Mimiviridae</taxon>
        <taxon>Klosneuvirinae</taxon>
        <taxon>Fadolivirus</taxon>
        <taxon>Fadolivirus algeromassiliense</taxon>
    </lineage>
</organism>
<accession>A0A7D3V937</accession>
<dbReference type="GO" id="GO:0051301">
    <property type="term" value="P:cell division"/>
    <property type="evidence" value="ECO:0007669"/>
    <property type="project" value="UniProtKB-KW"/>
</dbReference>
<reference evidence="2 3" key="1">
    <citation type="submission" date="2020-04" db="EMBL/GenBank/DDBJ databases">
        <title>Advantages and limits of metagenomic assembly and binning of a giant virus.</title>
        <authorList>
            <person name="Schulz F."/>
            <person name="Andreani J."/>
            <person name="Francis R."/>
            <person name="Boudjemaa H."/>
            <person name="Bou Khalil J.Y."/>
            <person name="Lee J."/>
            <person name="La Scola B."/>
            <person name="Woyke T."/>
        </authorList>
    </citation>
    <scope>NUCLEOTIDE SEQUENCE [LARGE SCALE GENOMIC DNA]</scope>
    <source>
        <strain evidence="2 3">FV1/VV64</strain>
    </source>
</reference>
<proteinExistence type="inferred from homology"/>
<comment type="similarity">
    <text evidence="1">Belongs to the CDC123 family.</text>
</comment>
<sequence>MRTIARYIKVIMNKKQSECKTECYANNNIILFRYILSDNEKKILCDISYDVINKCKTSDESKQFVINKKADYESLLSALTEFFTKKPGSYFLRLSTLSPKDAYYYLNKEFIDLDNLDDEETSHEIKNELNILKVSTPIECIQLLLHSYRVLCELDSHYYDENAVILMPWKNIVHDTETRCYVYNRRLIAISQYYTDCIDSYTSIKSIDDFYHKIINFINNYIDEIEKRQNCSIPNNFVIDLAKDYDSDNIMMIELNTYDENTDSCLFSWDEINSISAKECNPIFRYMENKKIVEK</sequence>